<gene>
    <name evidence="1" type="ORF">ALC57_18629</name>
</gene>
<proteinExistence type="predicted"/>
<evidence type="ECO:0000313" key="1">
    <source>
        <dbReference type="EMBL" id="KYN09265.1"/>
    </source>
</evidence>
<accession>A0A151IRC2</accession>
<name>A0A151IRC2_9HYME</name>
<protein>
    <submittedName>
        <fullName evidence="1">Uncharacterized protein</fullName>
    </submittedName>
</protein>
<organism evidence="1 2">
    <name type="scientific">Trachymyrmex cornetzi</name>
    <dbReference type="NCBI Taxonomy" id="471704"/>
    <lineage>
        <taxon>Eukaryota</taxon>
        <taxon>Metazoa</taxon>
        <taxon>Ecdysozoa</taxon>
        <taxon>Arthropoda</taxon>
        <taxon>Hexapoda</taxon>
        <taxon>Insecta</taxon>
        <taxon>Pterygota</taxon>
        <taxon>Neoptera</taxon>
        <taxon>Endopterygota</taxon>
        <taxon>Hymenoptera</taxon>
        <taxon>Apocrita</taxon>
        <taxon>Aculeata</taxon>
        <taxon>Formicoidea</taxon>
        <taxon>Formicidae</taxon>
        <taxon>Myrmicinae</taxon>
        <taxon>Trachymyrmex</taxon>
    </lineage>
</organism>
<evidence type="ECO:0000313" key="2">
    <source>
        <dbReference type="Proteomes" id="UP000078492"/>
    </source>
</evidence>
<reference evidence="1 2" key="1">
    <citation type="submission" date="2015-09" db="EMBL/GenBank/DDBJ databases">
        <title>Trachymyrmex cornetzi WGS genome.</title>
        <authorList>
            <person name="Nygaard S."/>
            <person name="Hu H."/>
            <person name="Boomsma J."/>
            <person name="Zhang G."/>
        </authorList>
    </citation>
    <scope>NUCLEOTIDE SEQUENCE [LARGE SCALE GENOMIC DNA]</scope>
    <source>
        <strain evidence="1">Tcor2-1</strain>
        <tissue evidence="1">Whole body</tissue>
    </source>
</reference>
<sequence length="117" mass="13457">MVQTKFAGFREIYLMVTLNLTLRSTLGITQGQSTVLQIRVHRFLKIPNYQDLEQSMPPVSALPKMYHVEVTRSDLHLVGVLMWTIFTYPLAAKYAVQLLTSNDRRVGWTSILLKPHI</sequence>
<dbReference type="AlphaFoldDB" id="A0A151IRC2"/>
<dbReference type="Proteomes" id="UP000078492">
    <property type="component" value="Unassembled WGS sequence"/>
</dbReference>
<keyword evidence="2" id="KW-1185">Reference proteome</keyword>
<dbReference type="EMBL" id="KQ981131">
    <property type="protein sequence ID" value="KYN09265.1"/>
    <property type="molecule type" value="Genomic_DNA"/>
</dbReference>